<comment type="catalytic activity">
    <reaction evidence="5">
        <text>adenine + H2O + H(+) = hypoxanthine + NH4(+)</text>
        <dbReference type="Rhea" id="RHEA:23688"/>
        <dbReference type="ChEBI" id="CHEBI:15377"/>
        <dbReference type="ChEBI" id="CHEBI:15378"/>
        <dbReference type="ChEBI" id="CHEBI:16708"/>
        <dbReference type="ChEBI" id="CHEBI:17368"/>
        <dbReference type="ChEBI" id="CHEBI:28938"/>
        <dbReference type="EC" id="3.5.4.2"/>
    </reaction>
</comment>
<dbReference type="SUPFAM" id="SSF51556">
    <property type="entry name" value="Metallo-dependent hydrolases"/>
    <property type="match status" value="1"/>
</dbReference>
<dbReference type="InterPro" id="IPR028892">
    <property type="entry name" value="ADE"/>
</dbReference>
<feature type="binding site" evidence="5">
    <location>
        <position position="343"/>
    </location>
    <ligand>
        <name>Zn(2+)</name>
        <dbReference type="ChEBI" id="CHEBI:29105"/>
        <note>catalytic</note>
    </ligand>
</feature>
<feature type="active site" description="Proton donor" evidence="5">
    <location>
        <position position="265"/>
    </location>
</feature>
<dbReference type="GO" id="GO:0008270">
    <property type="term" value="F:zinc ion binding"/>
    <property type="evidence" value="ECO:0007669"/>
    <property type="project" value="UniProtKB-UniRule"/>
</dbReference>
<dbReference type="Gene3D" id="3.20.20.140">
    <property type="entry name" value="Metal-dependent hydrolases"/>
    <property type="match status" value="1"/>
</dbReference>
<dbReference type="GO" id="GO:0009117">
    <property type="term" value="P:nucleotide metabolic process"/>
    <property type="evidence" value="ECO:0007669"/>
    <property type="project" value="UniProtKB-KW"/>
</dbReference>
<sequence>MVCRPTSEGDHRGGARRRRTRPEPGRPAPTGAAPPRSSVGPPREGRNPLVTVLCWDHRGGRTAPRTGVPVFPLTSPPTAELHIHLEGTIEPAAVIEMARRNGVPAPAADLDELLSRYSFADLQSFLDLHYANLTVLRTEQDFFELATGYLDRARAANIRRAEIFFDPQTHLGNGVPVGAVMAGITGALADSERTHGISTDLIMCFLRDRGAAAADEMLTAILPFRDAIIGVGLDSTEIGFPPELFVDVYARAAAEGLHLVAHAGEEGGPETVTAALDLLHVERVDHGIRSVEDPDLVRRLRDEQVPLTVCPLSNVALRTVDTLADHPLPGMLADGLLVGVNSDDPPYFGGYVDRNYAALRTELGMTAAQLEQLALNSFESCFLDRAVKDAYQDEVRAHFAGHAAESPGDGGTPG</sequence>
<dbReference type="GO" id="GO:0005829">
    <property type="term" value="C:cytosol"/>
    <property type="evidence" value="ECO:0007669"/>
    <property type="project" value="TreeGrafter"/>
</dbReference>
<dbReference type="InterPro" id="IPR032466">
    <property type="entry name" value="Metal_Hydrolase"/>
</dbReference>
<dbReference type="NCBIfam" id="TIGR01430">
    <property type="entry name" value="aden_deam"/>
    <property type="match status" value="1"/>
</dbReference>
<dbReference type="EMBL" id="JAERWL010000015">
    <property type="protein sequence ID" value="MBM9478182.1"/>
    <property type="molecule type" value="Genomic_DNA"/>
</dbReference>
<dbReference type="CDD" id="cd01320">
    <property type="entry name" value="ADA"/>
    <property type="match status" value="1"/>
</dbReference>
<keyword evidence="4 5" id="KW-0546">Nucleotide metabolism</keyword>
<dbReference type="PANTHER" id="PTHR43114">
    <property type="entry name" value="ADENINE DEAMINASE"/>
    <property type="match status" value="1"/>
</dbReference>
<dbReference type="PANTHER" id="PTHR43114:SF6">
    <property type="entry name" value="ADENINE DEAMINASE"/>
    <property type="match status" value="1"/>
</dbReference>
<dbReference type="NCBIfam" id="NF006850">
    <property type="entry name" value="PRK09358.1-6"/>
    <property type="match status" value="1"/>
</dbReference>
<evidence type="ECO:0000259" key="7">
    <source>
        <dbReference type="Pfam" id="PF00962"/>
    </source>
</evidence>
<gene>
    <name evidence="8" type="ORF">JL107_17170</name>
</gene>
<evidence type="ECO:0000313" key="9">
    <source>
        <dbReference type="Proteomes" id="UP000663801"/>
    </source>
</evidence>
<feature type="binding site" evidence="5">
    <location>
        <position position="344"/>
    </location>
    <ligand>
        <name>substrate</name>
    </ligand>
</feature>
<comment type="function">
    <text evidence="5">Catalyzes the hydrolytic deamination of adenine to hypoxanthine. Plays an important role in the purine salvage pathway and in nitrogen catabolism.</text>
</comment>
<feature type="binding site" evidence="5">
    <location>
        <position position="82"/>
    </location>
    <ligand>
        <name>Zn(2+)</name>
        <dbReference type="ChEBI" id="CHEBI:29105"/>
        <note>catalytic</note>
    </ligand>
</feature>
<dbReference type="AlphaFoldDB" id="A0A938YRM8"/>
<keyword evidence="3 5" id="KW-0862">Zinc</keyword>
<comment type="cofactor">
    <cofactor evidence="5">
        <name>Zn(2+)</name>
        <dbReference type="ChEBI" id="CHEBI:29105"/>
    </cofactor>
    <text evidence="5">Binds 1 zinc ion per subunit.</text>
</comment>
<evidence type="ECO:0000256" key="1">
    <source>
        <dbReference type="ARBA" id="ARBA00022723"/>
    </source>
</evidence>
<dbReference type="InterPro" id="IPR001365">
    <property type="entry name" value="A_deaminase_dom"/>
</dbReference>
<dbReference type="GO" id="GO:0000034">
    <property type="term" value="F:adenine deaminase activity"/>
    <property type="evidence" value="ECO:0007669"/>
    <property type="project" value="UniProtKB-UniRule"/>
</dbReference>
<keyword evidence="2 5" id="KW-0378">Hydrolase</keyword>
<dbReference type="Pfam" id="PF00962">
    <property type="entry name" value="A_deaminase"/>
    <property type="match status" value="1"/>
</dbReference>
<dbReference type="Proteomes" id="UP000663801">
    <property type="component" value="Unassembled WGS sequence"/>
</dbReference>
<dbReference type="EC" id="3.5.4.2" evidence="5"/>
<evidence type="ECO:0000313" key="8">
    <source>
        <dbReference type="EMBL" id="MBM9478182.1"/>
    </source>
</evidence>
<organism evidence="8 9">
    <name type="scientific">Nakamurella flavida</name>
    <dbReference type="NCBI Taxonomy" id="363630"/>
    <lineage>
        <taxon>Bacteria</taxon>
        <taxon>Bacillati</taxon>
        <taxon>Actinomycetota</taxon>
        <taxon>Actinomycetes</taxon>
        <taxon>Nakamurellales</taxon>
        <taxon>Nakamurellaceae</taxon>
        <taxon>Nakamurella</taxon>
    </lineage>
</organism>
<keyword evidence="1 5" id="KW-0479">Metal-binding</keyword>
<proteinExistence type="inferred from homology"/>
<evidence type="ECO:0000256" key="2">
    <source>
        <dbReference type="ARBA" id="ARBA00022801"/>
    </source>
</evidence>
<protein>
    <recommendedName>
        <fullName evidence="5">Adenine deaminase</fullName>
        <shortName evidence="5">ADE</shortName>
        <ecNumber evidence="5">3.5.4.2</ecNumber>
    </recommendedName>
    <alternativeName>
        <fullName evidence="5">Adenine aminohydrolase</fullName>
        <shortName evidence="5">AAH</shortName>
    </alternativeName>
</protein>
<reference evidence="8" key="1">
    <citation type="submission" date="2021-01" db="EMBL/GenBank/DDBJ databases">
        <title>KCTC 19127 draft genome.</title>
        <authorList>
            <person name="An D."/>
        </authorList>
    </citation>
    <scope>NUCLEOTIDE SEQUENCE</scope>
    <source>
        <strain evidence="8">KCTC 19127</strain>
    </source>
</reference>
<comment type="caution">
    <text evidence="8">The sequence shown here is derived from an EMBL/GenBank/DDBJ whole genome shotgun (WGS) entry which is preliminary data.</text>
</comment>
<dbReference type="GO" id="GO:0006146">
    <property type="term" value="P:adenine catabolic process"/>
    <property type="evidence" value="ECO:0007669"/>
    <property type="project" value="UniProtKB-UniRule"/>
</dbReference>
<accession>A0A938YRM8</accession>
<dbReference type="GO" id="GO:0043103">
    <property type="term" value="P:hypoxanthine salvage"/>
    <property type="evidence" value="ECO:0007669"/>
    <property type="project" value="UniProtKB-UniRule"/>
</dbReference>
<feature type="domain" description="Adenosine deaminase" evidence="7">
    <location>
        <begin position="77"/>
        <end position="396"/>
    </location>
</feature>
<evidence type="ECO:0000256" key="4">
    <source>
        <dbReference type="ARBA" id="ARBA00023080"/>
    </source>
</evidence>
<feature type="binding site" evidence="5">
    <location>
        <position position="84"/>
    </location>
    <ligand>
        <name>Zn(2+)</name>
        <dbReference type="ChEBI" id="CHEBI:29105"/>
        <note>catalytic</note>
    </ligand>
</feature>
<feature type="binding site" evidence="5">
    <location>
        <position position="262"/>
    </location>
    <ligand>
        <name>Zn(2+)</name>
        <dbReference type="ChEBI" id="CHEBI:29105"/>
        <note>catalytic</note>
    </ligand>
</feature>
<comment type="similarity">
    <text evidence="5">Belongs to the metallo-dependent hydrolases superfamily. Adenosine and AMP deaminases family. Adenine deaminase type 2 subfamily.</text>
</comment>
<name>A0A938YRM8_9ACTN</name>
<feature type="site" description="Important for catalytic activity" evidence="5">
    <location>
        <position position="286"/>
    </location>
</feature>
<evidence type="ECO:0000256" key="5">
    <source>
        <dbReference type="HAMAP-Rule" id="MF_01962"/>
    </source>
</evidence>
<keyword evidence="9" id="KW-1185">Reference proteome</keyword>
<feature type="region of interest" description="Disordered" evidence="6">
    <location>
        <begin position="1"/>
        <end position="45"/>
    </location>
</feature>
<dbReference type="HAMAP" id="MF_01962">
    <property type="entry name" value="Adenine_deaminase"/>
    <property type="match status" value="1"/>
</dbReference>
<evidence type="ECO:0000256" key="6">
    <source>
        <dbReference type="SAM" id="MobiDB-lite"/>
    </source>
</evidence>
<evidence type="ECO:0000256" key="3">
    <source>
        <dbReference type="ARBA" id="ARBA00022833"/>
    </source>
</evidence>
<dbReference type="InterPro" id="IPR006330">
    <property type="entry name" value="Ado/ade_deaminase"/>
</dbReference>